<organism evidence="8 9">
    <name type="scientific">Streptomyces filamentosus NRRL 15998</name>
    <dbReference type="NCBI Taxonomy" id="457431"/>
    <lineage>
        <taxon>Bacteria</taxon>
        <taxon>Bacillati</taxon>
        <taxon>Actinomycetota</taxon>
        <taxon>Actinomycetes</taxon>
        <taxon>Kitasatosporales</taxon>
        <taxon>Streptomycetaceae</taxon>
        <taxon>Streptomyces</taxon>
    </lineage>
</organism>
<name>D6AN00_STRFL</name>
<evidence type="ECO:0000313" key="8">
    <source>
        <dbReference type="EMBL" id="EFE73427.2"/>
    </source>
</evidence>
<dbReference type="AlphaFoldDB" id="D6AN00"/>
<dbReference type="GO" id="GO:0012505">
    <property type="term" value="C:endomembrane system"/>
    <property type="evidence" value="ECO:0007669"/>
    <property type="project" value="UniProtKB-SubCell"/>
</dbReference>
<evidence type="ECO:0000259" key="7">
    <source>
        <dbReference type="Pfam" id="PF02656"/>
    </source>
</evidence>
<comment type="subcellular location">
    <subcellularLocation>
        <location evidence="1">Endomembrane system</location>
        <topology evidence="1">Multi-pass membrane protein</topology>
    </subcellularLocation>
</comment>
<evidence type="ECO:0000256" key="1">
    <source>
        <dbReference type="ARBA" id="ARBA00004127"/>
    </source>
</evidence>
<dbReference type="InterPro" id="IPR003807">
    <property type="entry name" value="DUF202"/>
</dbReference>
<evidence type="ECO:0000313" key="9">
    <source>
        <dbReference type="Proteomes" id="UP000003986"/>
    </source>
</evidence>
<sequence>MRAGDAAGRGPAGVPVPDPAESGGRRRRRGDGGGGPLRLGGRVTAAADRDPGLQPERTRLAWRRTTLTATVVALLAGRQALHSGATPAALVAVALSALAWLGFLLVAHRRVTVLGVARPEQFAPRGALTTALCTVALAGSRRRCCSEA</sequence>
<feature type="transmembrane region" description="Helical" evidence="6">
    <location>
        <begin position="87"/>
        <end position="107"/>
    </location>
</feature>
<keyword evidence="3 6" id="KW-1133">Transmembrane helix</keyword>
<reference evidence="9" key="1">
    <citation type="submission" date="2008-10" db="EMBL/GenBank/DDBJ databases">
        <authorList>
            <person name="Molnar K."/>
        </authorList>
    </citation>
    <scope>NUCLEOTIDE SEQUENCE [LARGE SCALE GENOMIC DNA]</scope>
    <source>
        <strain evidence="9">NRRL 15998</strain>
    </source>
</reference>
<evidence type="ECO:0000256" key="3">
    <source>
        <dbReference type="ARBA" id="ARBA00022989"/>
    </source>
</evidence>
<keyword evidence="4 6" id="KW-0472">Membrane</keyword>
<dbReference type="Proteomes" id="UP000003986">
    <property type="component" value="Unassembled WGS sequence"/>
</dbReference>
<dbReference type="EMBL" id="DS999644">
    <property type="protein sequence ID" value="EFE73427.2"/>
    <property type="molecule type" value="Genomic_DNA"/>
</dbReference>
<keyword evidence="2 6" id="KW-0812">Transmembrane</keyword>
<evidence type="ECO:0000256" key="4">
    <source>
        <dbReference type="ARBA" id="ARBA00023136"/>
    </source>
</evidence>
<gene>
    <name evidence="8" type="ORF">SSGG_00793</name>
</gene>
<evidence type="ECO:0000256" key="6">
    <source>
        <dbReference type="SAM" id="Phobius"/>
    </source>
</evidence>
<evidence type="ECO:0000256" key="2">
    <source>
        <dbReference type="ARBA" id="ARBA00022692"/>
    </source>
</evidence>
<evidence type="ECO:0000256" key="5">
    <source>
        <dbReference type="SAM" id="MobiDB-lite"/>
    </source>
</evidence>
<feature type="domain" description="DUF202" evidence="7">
    <location>
        <begin position="50"/>
        <end position="111"/>
    </location>
</feature>
<reference evidence="9" key="2">
    <citation type="submission" date="2008-12" db="EMBL/GenBank/DDBJ databases">
        <title>Annotation of Streptomyces roseosporus strain NRRL 15998.</title>
        <authorList>
            <consortium name="The Broad Institute Genome Sequencing Platform"/>
            <consortium name="Broad Institute Microbial Sequencing Center"/>
            <person name="Fischbach M."/>
            <person name="Ward D."/>
            <person name="Young S."/>
            <person name="Kodira C.D."/>
            <person name="Zeng Q."/>
            <person name="Koehrsen M."/>
            <person name="Godfrey P."/>
            <person name="Alvarado L."/>
            <person name="Berlin A.M."/>
            <person name="Borenstein D."/>
            <person name="Chen Z."/>
            <person name="Engels R."/>
            <person name="Freedman E."/>
            <person name="Gellesch M."/>
            <person name="Goldberg J."/>
            <person name="Griggs A."/>
            <person name="Gujja S."/>
            <person name="Heiman D.I."/>
            <person name="Hepburn T.A."/>
            <person name="Howarth C."/>
            <person name="Jen D."/>
            <person name="Larson L."/>
            <person name="Lewis B."/>
            <person name="Mehta T."/>
            <person name="Park D."/>
            <person name="Pearson M."/>
            <person name="Roberts A."/>
            <person name="Saif S."/>
            <person name="Shea T.D."/>
            <person name="Shenoy N."/>
            <person name="Sisk P."/>
            <person name="Stolte C."/>
            <person name="Sykes S.N."/>
            <person name="Walk T."/>
            <person name="White J."/>
            <person name="Yandava C."/>
            <person name="Straight P."/>
            <person name="Clardy J."/>
            <person name="Hung D."/>
            <person name="Kolter R."/>
            <person name="Mekalanos J."/>
            <person name="Walker S."/>
            <person name="Walsh C.T."/>
            <person name="Wieland B.L.C."/>
            <person name="Ilzarbe M."/>
            <person name="Galagan J."/>
            <person name="Nusbaum C."/>
            <person name="Birren B."/>
        </authorList>
    </citation>
    <scope>NUCLEOTIDE SEQUENCE [LARGE SCALE GENOMIC DNA]</scope>
    <source>
        <strain evidence="9">NRRL 15998</strain>
    </source>
</reference>
<protein>
    <submittedName>
        <fullName evidence="8">Predicted protein</fullName>
    </submittedName>
</protein>
<feature type="region of interest" description="Disordered" evidence="5">
    <location>
        <begin position="1"/>
        <end position="53"/>
    </location>
</feature>
<dbReference type="Pfam" id="PF02656">
    <property type="entry name" value="DUF202"/>
    <property type="match status" value="1"/>
</dbReference>
<feature type="compositionally biased region" description="Low complexity" evidence="5">
    <location>
        <begin position="1"/>
        <end position="15"/>
    </location>
</feature>
<proteinExistence type="predicted"/>
<accession>D6AN00</accession>